<dbReference type="EMBL" id="NHOA01000020">
    <property type="protein sequence ID" value="PHQ39960.1"/>
    <property type="molecule type" value="Genomic_DNA"/>
</dbReference>
<evidence type="ECO:0000256" key="1">
    <source>
        <dbReference type="ARBA" id="ARBA00006484"/>
    </source>
</evidence>
<accession>A0A2G1WLT9</accession>
<dbReference type="AlphaFoldDB" id="A0A2G1WLT9"/>
<gene>
    <name evidence="4" type="ORF">DJ69_03035</name>
</gene>
<dbReference type="OrthoDB" id="281764at2157"/>
<comment type="caution">
    <text evidence="4">The sequence shown here is derived from an EMBL/GenBank/DDBJ whole genome shotgun (WGS) entry which is preliminary data.</text>
</comment>
<dbReference type="Pfam" id="PF13561">
    <property type="entry name" value="adh_short_C2"/>
    <property type="match status" value="1"/>
</dbReference>
<reference evidence="4 5" key="1">
    <citation type="journal article" date="2014" name="Front. Microbiol.">
        <title>Population and genomic analysis of the genus Halorubrum.</title>
        <authorList>
            <person name="Fullmer M.S."/>
            <person name="Soucy S.M."/>
            <person name="Swithers K.S."/>
            <person name="Makkay A.M."/>
            <person name="Wheeler R."/>
            <person name="Ventosa A."/>
            <person name="Gogarten J.P."/>
            <person name="Papke R.T."/>
        </authorList>
    </citation>
    <scope>NUCLEOTIDE SEQUENCE [LARGE SCALE GENOMIC DNA]</scope>
    <source>
        <strain evidence="4 5">C49</strain>
    </source>
</reference>
<feature type="region of interest" description="Disordered" evidence="3">
    <location>
        <begin position="1"/>
        <end position="21"/>
    </location>
</feature>
<keyword evidence="5" id="KW-1185">Reference proteome</keyword>
<evidence type="ECO:0000256" key="2">
    <source>
        <dbReference type="ARBA" id="ARBA00023002"/>
    </source>
</evidence>
<name>A0A2G1WLT9_9EURY</name>
<evidence type="ECO:0000313" key="5">
    <source>
        <dbReference type="Proteomes" id="UP000222824"/>
    </source>
</evidence>
<dbReference type="PANTHER" id="PTHR42760">
    <property type="entry name" value="SHORT-CHAIN DEHYDROGENASES/REDUCTASES FAMILY MEMBER"/>
    <property type="match status" value="1"/>
</dbReference>
<feature type="compositionally biased region" description="Basic and acidic residues" evidence="3">
    <location>
        <begin position="1"/>
        <end position="18"/>
    </location>
</feature>
<dbReference type="InterPro" id="IPR002347">
    <property type="entry name" value="SDR_fam"/>
</dbReference>
<dbReference type="SUPFAM" id="SSF51735">
    <property type="entry name" value="NAD(P)-binding Rossmann-fold domains"/>
    <property type="match status" value="1"/>
</dbReference>
<dbReference type="PRINTS" id="PR00080">
    <property type="entry name" value="SDRFAMILY"/>
</dbReference>
<dbReference type="NCBIfam" id="NF005559">
    <property type="entry name" value="PRK07231.1"/>
    <property type="match status" value="1"/>
</dbReference>
<evidence type="ECO:0000256" key="3">
    <source>
        <dbReference type="SAM" id="MobiDB-lite"/>
    </source>
</evidence>
<dbReference type="FunFam" id="3.40.50.720:FF:000084">
    <property type="entry name" value="Short-chain dehydrogenase reductase"/>
    <property type="match status" value="1"/>
</dbReference>
<dbReference type="GO" id="GO:0048038">
    <property type="term" value="F:quinone binding"/>
    <property type="evidence" value="ECO:0007669"/>
    <property type="project" value="TreeGrafter"/>
</dbReference>
<dbReference type="GO" id="GO:0016616">
    <property type="term" value="F:oxidoreductase activity, acting on the CH-OH group of donors, NAD or NADP as acceptor"/>
    <property type="evidence" value="ECO:0007669"/>
    <property type="project" value="TreeGrafter"/>
</dbReference>
<dbReference type="Gene3D" id="3.40.50.720">
    <property type="entry name" value="NAD(P)-binding Rossmann-like Domain"/>
    <property type="match status" value="1"/>
</dbReference>
<dbReference type="PANTHER" id="PTHR42760:SF133">
    <property type="entry name" value="3-OXOACYL-[ACYL-CARRIER-PROTEIN] REDUCTASE"/>
    <property type="match status" value="1"/>
</dbReference>
<protein>
    <submittedName>
        <fullName evidence="4">Dehydrogenase</fullName>
    </submittedName>
</protein>
<sequence>MTDDASRTPDDASLRPDDALPDLSGRVAVVTGGGRGIGRAITLGMAAAGATVVPSARTAAEVEAVAGEARELGVEARGITADVTDDDDVAALVDETVEAFGSLDVVVNNAGFNPGDALGDPADVESDAVESVLDVNLRGAFRTLRAAGPHLKASGGSVVNVASVAGVVGLPKQHPYVASKHGLVGVTKSAAMDWAPDVRVNAVAPGYVATDLTETLQESERLRQSILDRTPLDRFADPIEIAGPVAFLASDAASFVTGETLAADGGWTAR</sequence>
<dbReference type="GO" id="GO:0006633">
    <property type="term" value="P:fatty acid biosynthetic process"/>
    <property type="evidence" value="ECO:0007669"/>
    <property type="project" value="TreeGrafter"/>
</dbReference>
<dbReference type="RefSeq" id="WP_099254244.1">
    <property type="nucleotide sequence ID" value="NZ_NHOA01000020.1"/>
</dbReference>
<proteinExistence type="inferred from homology"/>
<dbReference type="PRINTS" id="PR00081">
    <property type="entry name" value="GDHRDH"/>
</dbReference>
<keyword evidence="2" id="KW-0560">Oxidoreductase</keyword>
<dbReference type="PROSITE" id="PS00061">
    <property type="entry name" value="ADH_SHORT"/>
    <property type="match status" value="1"/>
</dbReference>
<organism evidence="4 5">
    <name type="scientific">Halorubrum persicum</name>
    <dbReference type="NCBI Taxonomy" id="1383844"/>
    <lineage>
        <taxon>Archaea</taxon>
        <taxon>Methanobacteriati</taxon>
        <taxon>Methanobacteriota</taxon>
        <taxon>Stenosarchaea group</taxon>
        <taxon>Halobacteria</taxon>
        <taxon>Halobacteriales</taxon>
        <taxon>Haloferacaceae</taxon>
        <taxon>Halorubrum</taxon>
    </lineage>
</organism>
<dbReference type="InterPro" id="IPR020904">
    <property type="entry name" value="Sc_DH/Rdtase_CS"/>
</dbReference>
<dbReference type="Proteomes" id="UP000222824">
    <property type="component" value="Unassembled WGS sequence"/>
</dbReference>
<dbReference type="InterPro" id="IPR036291">
    <property type="entry name" value="NAD(P)-bd_dom_sf"/>
</dbReference>
<comment type="similarity">
    <text evidence="1">Belongs to the short-chain dehydrogenases/reductases (SDR) family.</text>
</comment>
<evidence type="ECO:0000313" key="4">
    <source>
        <dbReference type="EMBL" id="PHQ39960.1"/>
    </source>
</evidence>